<dbReference type="InterPro" id="IPR022612">
    <property type="entry name" value="Ald_deCOase"/>
</dbReference>
<gene>
    <name evidence="1" type="ORF">EXJ73_17245</name>
</gene>
<dbReference type="EMBL" id="SGUG01000028">
    <property type="protein sequence ID" value="MDG0864209.1"/>
    <property type="molecule type" value="Genomic_DNA"/>
</dbReference>
<dbReference type="InterPro" id="IPR009078">
    <property type="entry name" value="Ferritin-like_SF"/>
</dbReference>
<sequence>MCAEDGLVYYEHACTHLHAFLFLTGAVMDAMAQTQGGSRDAALQALSSSRAERHGKDKRYFDLMAYIVSNTISGEIMAVENYSEMVPIMGDTEAKIETVKQANEESKHIRMLASLGKRLDYPVKTEIVEPQWKAIRGHFSSAVKKKDLAACLIIQDLMTETMAIVLYKTLGRDTDSDTAQVAGLILSDEIEHLGIGARRIKAMLEKDPETVHDALVWAHHRVMPELFSMISTSCHSLCAELSVDCGGIGLDSIATDIEKLRVDALDAYMETLDLVGFDHKVTMPLIASMSSYGVQPKADLRLRSDAPSACSTQAGACC</sequence>
<reference evidence="1" key="1">
    <citation type="submission" date="2019-02" db="EMBL/GenBank/DDBJ databases">
        <title>Draft genome of the type strain Pelomonas aquatica CCUG 52575T.</title>
        <authorList>
            <person name="Gomila M."/>
            <person name="Lalucat J."/>
        </authorList>
    </citation>
    <scope>NUCLEOTIDE SEQUENCE</scope>
    <source>
        <strain evidence="1">CCUG 52575</strain>
    </source>
</reference>
<evidence type="ECO:0000313" key="1">
    <source>
        <dbReference type="EMBL" id="MDG0864209.1"/>
    </source>
</evidence>
<name>A0A9X4R6D6_9BURK</name>
<dbReference type="SUPFAM" id="SSF47240">
    <property type="entry name" value="Ferritin-like"/>
    <property type="match status" value="1"/>
</dbReference>
<dbReference type="Gene3D" id="1.20.1260.10">
    <property type="match status" value="1"/>
</dbReference>
<dbReference type="Pfam" id="PF11266">
    <property type="entry name" value="Ald_deCOase"/>
    <property type="match status" value="1"/>
</dbReference>
<comment type="caution">
    <text evidence="1">The sequence shown here is derived from an EMBL/GenBank/DDBJ whole genome shotgun (WGS) entry which is preliminary data.</text>
</comment>
<accession>A0A9X4R6D6</accession>
<dbReference type="InterPro" id="IPR012347">
    <property type="entry name" value="Ferritin-like"/>
</dbReference>
<proteinExistence type="predicted"/>
<keyword evidence="2" id="KW-1185">Reference proteome</keyword>
<dbReference type="AlphaFoldDB" id="A0A9X4R6D6"/>
<dbReference type="RefSeq" id="WP_268153591.1">
    <property type="nucleotide sequence ID" value="NZ_JAPPUW010000025.1"/>
</dbReference>
<protein>
    <submittedName>
        <fullName evidence="1">Long-chain fatty aldehyde decarbonylase</fullName>
    </submittedName>
</protein>
<evidence type="ECO:0000313" key="2">
    <source>
        <dbReference type="Proteomes" id="UP001152766"/>
    </source>
</evidence>
<dbReference type="GO" id="GO:0071771">
    <property type="term" value="F:aldehyde oxygenase (deformylating) activity"/>
    <property type="evidence" value="ECO:0007669"/>
    <property type="project" value="InterPro"/>
</dbReference>
<organism evidence="1 2">
    <name type="scientific">Pelomonas aquatica</name>
    <dbReference type="NCBI Taxonomy" id="431058"/>
    <lineage>
        <taxon>Bacteria</taxon>
        <taxon>Pseudomonadati</taxon>
        <taxon>Pseudomonadota</taxon>
        <taxon>Betaproteobacteria</taxon>
        <taxon>Burkholderiales</taxon>
        <taxon>Sphaerotilaceae</taxon>
        <taxon>Roseateles</taxon>
    </lineage>
</organism>
<dbReference type="CDD" id="cd00657">
    <property type="entry name" value="Ferritin_like"/>
    <property type="match status" value="1"/>
</dbReference>
<dbReference type="Proteomes" id="UP001152766">
    <property type="component" value="Unassembled WGS sequence"/>
</dbReference>